<protein>
    <submittedName>
        <fullName evidence="2">Uncharacterized protein</fullName>
    </submittedName>
</protein>
<dbReference type="AlphaFoldDB" id="A0ABD0JIQ4"/>
<proteinExistence type="predicted"/>
<evidence type="ECO:0000313" key="3">
    <source>
        <dbReference type="Proteomes" id="UP001519460"/>
    </source>
</evidence>
<sequence length="132" mass="14554">MSLDRPRLTFVILVYNGQTRQSWGDASTAYTPTPRPPGLLPPAPSHSPRGYLHLTTRVKISVLLNTMSPSLHNRKANDGHCDIFTMLLVWKNSAPQFLGKTATRDFARLCVGLITRQLAMQSGASSHDGQLL</sequence>
<name>A0ABD0JIQ4_9CAEN</name>
<feature type="compositionally biased region" description="Pro residues" evidence="1">
    <location>
        <begin position="33"/>
        <end position="45"/>
    </location>
</feature>
<feature type="region of interest" description="Disordered" evidence="1">
    <location>
        <begin position="24"/>
        <end position="46"/>
    </location>
</feature>
<gene>
    <name evidence="2" type="ORF">BaRGS_00033902</name>
</gene>
<dbReference type="Proteomes" id="UP001519460">
    <property type="component" value="Unassembled WGS sequence"/>
</dbReference>
<comment type="caution">
    <text evidence="2">The sequence shown here is derived from an EMBL/GenBank/DDBJ whole genome shotgun (WGS) entry which is preliminary data.</text>
</comment>
<evidence type="ECO:0000313" key="2">
    <source>
        <dbReference type="EMBL" id="KAK7474830.1"/>
    </source>
</evidence>
<organism evidence="2 3">
    <name type="scientific">Batillaria attramentaria</name>
    <dbReference type="NCBI Taxonomy" id="370345"/>
    <lineage>
        <taxon>Eukaryota</taxon>
        <taxon>Metazoa</taxon>
        <taxon>Spiralia</taxon>
        <taxon>Lophotrochozoa</taxon>
        <taxon>Mollusca</taxon>
        <taxon>Gastropoda</taxon>
        <taxon>Caenogastropoda</taxon>
        <taxon>Sorbeoconcha</taxon>
        <taxon>Cerithioidea</taxon>
        <taxon>Batillariidae</taxon>
        <taxon>Batillaria</taxon>
    </lineage>
</organism>
<accession>A0ABD0JIQ4</accession>
<keyword evidence="3" id="KW-1185">Reference proteome</keyword>
<reference evidence="2 3" key="1">
    <citation type="journal article" date="2023" name="Sci. Data">
        <title>Genome assembly of the Korean intertidal mud-creeper Batillaria attramentaria.</title>
        <authorList>
            <person name="Patra A.K."/>
            <person name="Ho P.T."/>
            <person name="Jun S."/>
            <person name="Lee S.J."/>
            <person name="Kim Y."/>
            <person name="Won Y.J."/>
        </authorList>
    </citation>
    <scope>NUCLEOTIDE SEQUENCE [LARGE SCALE GENOMIC DNA]</scope>
    <source>
        <strain evidence="2">Wonlab-2016</strain>
    </source>
</reference>
<dbReference type="EMBL" id="JACVVK020000423">
    <property type="protein sequence ID" value="KAK7474830.1"/>
    <property type="molecule type" value="Genomic_DNA"/>
</dbReference>
<evidence type="ECO:0000256" key="1">
    <source>
        <dbReference type="SAM" id="MobiDB-lite"/>
    </source>
</evidence>